<evidence type="ECO:0000256" key="1">
    <source>
        <dbReference type="SAM" id="MobiDB-lite"/>
    </source>
</evidence>
<name>A0AAP9Y4Q5_BURGL</name>
<dbReference type="Proteomes" id="UP000594892">
    <property type="component" value="Chromosome 2"/>
</dbReference>
<proteinExistence type="predicted"/>
<reference evidence="3" key="2">
    <citation type="submission" date="2022-06" db="EMBL/GenBank/DDBJ databases">
        <title>Draft genome sequence of Burkholderia glumae strain GR20004 isolated from rice panicle showing bacterial panicle blight.</title>
        <authorList>
            <person name="Choi S.Y."/>
            <person name="Lee Y.H."/>
        </authorList>
    </citation>
    <scope>NUCLEOTIDE SEQUENCE</scope>
    <source>
        <strain evidence="3">GR20004</strain>
    </source>
</reference>
<accession>A0AAP9Y4Q5</accession>
<evidence type="ECO:0000313" key="4">
    <source>
        <dbReference type="Proteomes" id="UP000594892"/>
    </source>
</evidence>
<evidence type="ECO:0000313" key="5">
    <source>
        <dbReference type="Proteomes" id="UP001056386"/>
    </source>
</evidence>
<dbReference type="AlphaFoldDB" id="A0AAP9Y4Q5"/>
<evidence type="ECO:0000313" key="2">
    <source>
        <dbReference type="EMBL" id="QPQ94040.1"/>
    </source>
</evidence>
<organism evidence="2 4">
    <name type="scientific">Burkholderia glumae</name>
    <name type="common">Pseudomonas glumae</name>
    <dbReference type="NCBI Taxonomy" id="337"/>
    <lineage>
        <taxon>Bacteria</taxon>
        <taxon>Pseudomonadati</taxon>
        <taxon>Pseudomonadota</taxon>
        <taxon>Betaproteobacteria</taxon>
        <taxon>Burkholderiales</taxon>
        <taxon>Burkholderiaceae</taxon>
        <taxon>Burkholderia</taxon>
    </lineage>
</organism>
<dbReference type="RefSeq" id="WP_127913966.1">
    <property type="nucleotide sequence ID" value="NZ_CP021074.1"/>
</dbReference>
<feature type="compositionally biased region" description="Basic and acidic residues" evidence="1">
    <location>
        <begin position="35"/>
        <end position="48"/>
    </location>
</feature>
<sequence>MALDPPVPQSIPLSPSLAAGAPGWRACNLSRQRLRDPDKRCARADAGARSRVAAAGRHPARPPDRPGSGFMASEAKNRFAIENAAPCSTQAACFFQSAAKRMSIRDVFRMKHSFSSKTGQSYANFFTNPIHFSNNVNETARRQLIYCAKSKLNPISK</sequence>
<dbReference type="EMBL" id="CP065601">
    <property type="protein sequence ID" value="QPQ94040.1"/>
    <property type="molecule type" value="Genomic_DNA"/>
</dbReference>
<protein>
    <submittedName>
        <fullName evidence="2">Uncharacterized protein</fullName>
    </submittedName>
</protein>
<dbReference type="EMBL" id="CP099587">
    <property type="protein sequence ID" value="USS47054.1"/>
    <property type="molecule type" value="Genomic_DNA"/>
</dbReference>
<dbReference type="Proteomes" id="UP001056386">
    <property type="component" value="Chromosome 1"/>
</dbReference>
<reference evidence="2 4" key="1">
    <citation type="submission" date="2020-12" db="EMBL/GenBank/DDBJ databases">
        <title>FDA dAtabase for Regulatory Grade micrObial Sequences (FDA-ARGOS): Supporting development and validation of Infectious Disease Dx tests.</title>
        <authorList>
            <person name="Minogue T."/>
            <person name="Wolcott M."/>
            <person name="Wasieloski L."/>
            <person name="Aguilar W."/>
            <person name="Moore D."/>
            <person name="Jaissle J."/>
            <person name="Tallon L."/>
            <person name="Sadzewicz L."/>
            <person name="Zhao X."/>
            <person name="Boylan J."/>
            <person name="Ott S."/>
            <person name="Bowen H."/>
            <person name="Vavikolanu K."/>
            <person name="Mehta A."/>
            <person name="Aluvathingal J."/>
            <person name="Nadendla S."/>
            <person name="Yan Y."/>
            <person name="Sichtig H."/>
        </authorList>
    </citation>
    <scope>NUCLEOTIDE SEQUENCE [LARGE SCALE GENOMIC DNA]</scope>
    <source>
        <strain evidence="2 4">FDAARGOS_949</strain>
    </source>
</reference>
<evidence type="ECO:0000313" key="3">
    <source>
        <dbReference type="EMBL" id="USS47054.1"/>
    </source>
</evidence>
<keyword evidence="5" id="KW-1185">Reference proteome</keyword>
<dbReference type="GeneID" id="45699071"/>
<gene>
    <name evidence="2" type="ORF">I6H06_17860</name>
    <name evidence="3" type="ORF">NFI99_19475</name>
</gene>
<feature type="region of interest" description="Disordered" evidence="1">
    <location>
        <begin position="1"/>
        <end position="22"/>
    </location>
</feature>
<feature type="region of interest" description="Disordered" evidence="1">
    <location>
        <begin position="35"/>
        <end position="71"/>
    </location>
</feature>